<feature type="region of interest" description="Disordered" evidence="2">
    <location>
        <begin position="13"/>
        <end position="32"/>
    </location>
</feature>
<dbReference type="EMBL" id="DS985908">
    <property type="protein sequence ID" value="EDV18644.1"/>
    <property type="molecule type" value="Genomic_DNA"/>
</dbReference>
<evidence type="ECO:0000313" key="4">
    <source>
        <dbReference type="Proteomes" id="UP000009022"/>
    </source>
</evidence>
<feature type="coiled-coil region" evidence="1">
    <location>
        <begin position="42"/>
        <end position="80"/>
    </location>
</feature>
<organism evidence="3 4">
    <name type="scientific">Trichoplax adhaerens</name>
    <name type="common">Trichoplax reptans</name>
    <dbReference type="NCBI Taxonomy" id="10228"/>
    <lineage>
        <taxon>Eukaryota</taxon>
        <taxon>Metazoa</taxon>
        <taxon>Placozoa</taxon>
        <taxon>Uniplacotomia</taxon>
        <taxon>Trichoplacea</taxon>
        <taxon>Trichoplacidae</taxon>
        <taxon>Trichoplax</taxon>
    </lineage>
</organism>
<dbReference type="CTD" id="6760084"/>
<name>B3SF51_TRIAD</name>
<keyword evidence="4" id="KW-1185">Reference proteome</keyword>
<proteinExistence type="predicted"/>
<dbReference type="GeneID" id="6760084"/>
<keyword evidence="1" id="KW-0175">Coiled coil</keyword>
<sequence length="130" mass="15110">MYGTIESMLYREIPDDQRPRKRKRHATNVDHLISSTEMPTAIAEDEAEVIDLLQTLEKMLQEDNTNVEDEEEELSFQASELFVDDLFDLNILTTIHEESNWPEVSLSQQQGEEEIQEDIENFTFADVCSI</sequence>
<dbReference type="Proteomes" id="UP000009022">
    <property type="component" value="Unassembled WGS sequence"/>
</dbReference>
<gene>
    <name evidence="3" type="ORF">TRIADDRAFT_62865</name>
</gene>
<dbReference type="InParanoid" id="B3SF51"/>
<accession>B3SF51</accession>
<protein>
    <submittedName>
        <fullName evidence="3">Uncharacterized protein</fullName>
    </submittedName>
</protein>
<dbReference type="AlphaFoldDB" id="B3SF51"/>
<dbReference type="RefSeq" id="XP_002118870.1">
    <property type="nucleotide sequence ID" value="XM_002118834.1"/>
</dbReference>
<dbReference type="KEGG" id="tad:TRIADDRAFT_62865"/>
<evidence type="ECO:0000256" key="1">
    <source>
        <dbReference type="SAM" id="Coils"/>
    </source>
</evidence>
<evidence type="ECO:0000313" key="3">
    <source>
        <dbReference type="EMBL" id="EDV18644.1"/>
    </source>
</evidence>
<evidence type="ECO:0000256" key="2">
    <source>
        <dbReference type="SAM" id="MobiDB-lite"/>
    </source>
</evidence>
<dbReference type="HOGENOM" id="CLU_1940804_0_0_1"/>
<dbReference type="OrthoDB" id="2504795at2759"/>
<reference evidence="3 4" key="1">
    <citation type="journal article" date="2008" name="Nature">
        <title>The Trichoplax genome and the nature of placozoans.</title>
        <authorList>
            <person name="Srivastava M."/>
            <person name="Begovic E."/>
            <person name="Chapman J."/>
            <person name="Putnam N.H."/>
            <person name="Hellsten U."/>
            <person name="Kawashima T."/>
            <person name="Kuo A."/>
            <person name="Mitros T."/>
            <person name="Salamov A."/>
            <person name="Carpenter M.L."/>
            <person name="Signorovitch A.Y."/>
            <person name="Moreno M.A."/>
            <person name="Kamm K."/>
            <person name="Grimwood J."/>
            <person name="Schmutz J."/>
            <person name="Shapiro H."/>
            <person name="Grigoriev I.V."/>
            <person name="Buss L.W."/>
            <person name="Schierwater B."/>
            <person name="Dellaporta S.L."/>
            <person name="Rokhsar D.S."/>
        </authorList>
    </citation>
    <scope>NUCLEOTIDE SEQUENCE [LARGE SCALE GENOMIC DNA]</scope>
    <source>
        <strain evidence="3 4">Grell-BS-1999</strain>
    </source>
</reference>